<organism evidence="1 2">
    <name type="scientific">Australozyma saopauloensis</name>
    <dbReference type="NCBI Taxonomy" id="291208"/>
    <lineage>
        <taxon>Eukaryota</taxon>
        <taxon>Fungi</taxon>
        <taxon>Dikarya</taxon>
        <taxon>Ascomycota</taxon>
        <taxon>Saccharomycotina</taxon>
        <taxon>Pichiomycetes</taxon>
        <taxon>Metschnikowiaceae</taxon>
        <taxon>Australozyma</taxon>
    </lineage>
</organism>
<evidence type="ECO:0000313" key="1">
    <source>
        <dbReference type="EMBL" id="WPK24463.1"/>
    </source>
</evidence>
<dbReference type="GO" id="GO:0005634">
    <property type="term" value="C:nucleus"/>
    <property type="evidence" value="ECO:0007669"/>
    <property type="project" value="TreeGrafter"/>
</dbReference>
<dbReference type="InterPro" id="IPR050600">
    <property type="entry name" value="SETD3_SETD6_MTase"/>
</dbReference>
<dbReference type="GO" id="GO:0016279">
    <property type="term" value="F:protein-lysine N-methyltransferase activity"/>
    <property type="evidence" value="ECO:0007669"/>
    <property type="project" value="TreeGrafter"/>
</dbReference>
<dbReference type="InterPro" id="IPR046341">
    <property type="entry name" value="SET_dom_sf"/>
</dbReference>
<dbReference type="EMBL" id="CP138895">
    <property type="protein sequence ID" value="WPK24463.1"/>
    <property type="molecule type" value="Genomic_DNA"/>
</dbReference>
<name>A0AAX4H7J6_9ASCO</name>
<dbReference type="GeneID" id="88172802"/>
<dbReference type="Gene3D" id="3.90.1410.10">
    <property type="entry name" value="set domain protein methyltransferase, domain 1"/>
    <property type="match status" value="1"/>
</dbReference>
<dbReference type="SUPFAM" id="SSF82199">
    <property type="entry name" value="SET domain"/>
    <property type="match status" value="1"/>
</dbReference>
<dbReference type="AlphaFoldDB" id="A0AAX4H7J6"/>
<dbReference type="PANTHER" id="PTHR13271">
    <property type="entry name" value="UNCHARACTERIZED PUTATIVE METHYLTRANSFERASE"/>
    <property type="match status" value="1"/>
</dbReference>
<keyword evidence="2" id="KW-1185">Reference proteome</keyword>
<evidence type="ECO:0008006" key="3">
    <source>
        <dbReference type="Google" id="ProtNLM"/>
    </source>
</evidence>
<dbReference type="PANTHER" id="PTHR13271:SF147">
    <property type="entry name" value="PROTEIN-LYSINE N-METHYLTRANSFERASE EFM1-RELATED"/>
    <property type="match status" value="1"/>
</dbReference>
<dbReference type="KEGG" id="asau:88172802"/>
<evidence type="ECO:0000313" key="2">
    <source>
        <dbReference type="Proteomes" id="UP001338582"/>
    </source>
</evidence>
<protein>
    <recommendedName>
        <fullName evidence="3">SET domain-containing protein</fullName>
    </recommendedName>
</protein>
<sequence length="597" mass="67622">MDKIEALLNWAKSNGAAIPSTVNFVQLAPGNIGAEAESSGSVAITVPVKTIVKLSDALESFDFDAAALVKKTRNINAFAKLFLARERAPEYLHKSFFAAYIDALPSAQAINSPYLWLPEDQKLLSGSNLGSSLRENLFGLVEEWWSVISLMPEDAAKPQSHFMNMKFYYEHKFYEPQQLFEYLCDDQHDNWTSFPAYLWALMIYKSRSFPCKLLEGSSEVAEINFLQEDVAMLIPVVDLLNHNPKSDVTWSVKDNSFVFETSSHAGGQLYNNYGRKGNEELLLAYGFCLADNAADSVALKIKVPLEMLPELEAKGVVLPKISDYTTSVVNDATVTEKVGKLSLELYEQYKDGLVYFINKDVIPESLISVFQWLVRSKWETKLTLRMQLSGLNHLRQAVDSKAALINVPNATGSANAEAVAVYLTGQKNILRAAVTQIKRLENNLLSEHKPEVLSLKSVYKKDTRFAQSLLVTMGVTSYNDILEQELMDQIWLVYLIRCFNKDQYKDEDPSEQYLPDWIHDCFVRMDKETEVSAQDVLQFREIYENLILPINQAVPEIYNVGKWTVRELVVSTKLLDTIGFVRGKKQECLLVDDFTER</sequence>
<proteinExistence type="predicted"/>
<dbReference type="Proteomes" id="UP001338582">
    <property type="component" value="Chromosome 2"/>
</dbReference>
<dbReference type="RefSeq" id="XP_062876846.1">
    <property type="nucleotide sequence ID" value="XM_063020776.1"/>
</dbReference>
<gene>
    <name evidence="1" type="ORF">PUMCH_001737</name>
</gene>
<reference evidence="1 2" key="1">
    <citation type="submission" date="2023-10" db="EMBL/GenBank/DDBJ databases">
        <title>Draft Genome Sequence of Candida saopaulonensis from a very Premature Infant with Sepsis.</title>
        <authorList>
            <person name="Ning Y."/>
            <person name="Dai R."/>
            <person name="Xiao M."/>
            <person name="Xu Y."/>
            <person name="Yan Q."/>
            <person name="Zhang L."/>
        </authorList>
    </citation>
    <scope>NUCLEOTIDE SEQUENCE [LARGE SCALE GENOMIC DNA]</scope>
    <source>
        <strain evidence="1 2">19XY460</strain>
    </source>
</reference>
<accession>A0AAX4H7J6</accession>